<dbReference type="AlphaFoldDB" id="A0A6G9H866"/>
<gene>
    <name evidence="3" type="ORF">HA039_33025</name>
</gene>
<dbReference type="EMBL" id="CP050177">
    <property type="protein sequence ID" value="QIQ06496.1"/>
    <property type="molecule type" value="Genomic_DNA"/>
</dbReference>
<proteinExistence type="predicted"/>
<dbReference type="RefSeq" id="WP_167035659.1">
    <property type="nucleotide sequence ID" value="NZ_CP050177.1"/>
</dbReference>
<evidence type="ECO:0000259" key="2">
    <source>
        <dbReference type="Pfam" id="PF22784"/>
    </source>
</evidence>
<dbReference type="Gene3D" id="3.90.190.10">
    <property type="entry name" value="Protein tyrosine phosphatase superfamily"/>
    <property type="match status" value="1"/>
</dbReference>
<reference evidence="3 4" key="1">
    <citation type="submission" date="2020-03" db="EMBL/GenBank/DDBJ databases">
        <title>A novel species.</title>
        <authorList>
            <person name="Gao J."/>
        </authorList>
    </citation>
    <scope>NUCLEOTIDE SEQUENCE [LARGE SCALE GENOMIC DNA]</scope>
    <source>
        <strain evidence="3 4">QMT-12</strain>
    </source>
</reference>
<dbReference type="InterPro" id="IPR057023">
    <property type="entry name" value="PTP-SAK"/>
</dbReference>
<keyword evidence="4" id="KW-1185">Reference proteome</keyword>
<evidence type="ECO:0000313" key="3">
    <source>
        <dbReference type="EMBL" id="QIQ06496.1"/>
    </source>
</evidence>
<protein>
    <submittedName>
        <fullName evidence="3">Protein phosphatase</fullName>
    </submittedName>
</protein>
<sequence length="143" mass="15946">MTDTWQPTDTGILTLPSGRRVRGRGLRHPLPAGTTPTLGVYLLGKEPPEVPWETRWLRWPDFRLPSSHHEAKAVLGEVWERAAGERVELACGGGRGRTGTALACLAVLDGVPADRAVAYVRAHYSRHAVETPWQRRYVRRFSA</sequence>
<accession>A0A6G9H866</accession>
<evidence type="ECO:0000256" key="1">
    <source>
        <dbReference type="ARBA" id="ARBA00022801"/>
    </source>
</evidence>
<keyword evidence="1" id="KW-0378">Hydrolase</keyword>
<dbReference type="GO" id="GO:0016791">
    <property type="term" value="F:phosphatase activity"/>
    <property type="evidence" value="ECO:0007669"/>
    <property type="project" value="UniProtKB-ARBA"/>
</dbReference>
<dbReference type="SUPFAM" id="SSF52799">
    <property type="entry name" value="(Phosphotyrosine protein) phosphatases II"/>
    <property type="match status" value="1"/>
</dbReference>
<evidence type="ECO:0000313" key="4">
    <source>
        <dbReference type="Proteomes" id="UP000501179"/>
    </source>
</evidence>
<organism evidence="3 4">
    <name type="scientific">Streptomyces liangshanensis</name>
    <dbReference type="NCBI Taxonomy" id="2717324"/>
    <lineage>
        <taxon>Bacteria</taxon>
        <taxon>Bacillati</taxon>
        <taxon>Actinomycetota</taxon>
        <taxon>Actinomycetes</taxon>
        <taxon>Kitasatosporales</taxon>
        <taxon>Streptomycetaceae</taxon>
        <taxon>Streptomyces</taxon>
    </lineage>
</organism>
<feature type="domain" description="Swiss Army Knife protein DSP-PTPase phosphatase" evidence="2">
    <location>
        <begin position="86"/>
        <end position="117"/>
    </location>
</feature>
<dbReference type="KEGG" id="slia:HA039_33025"/>
<dbReference type="InterPro" id="IPR029021">
    <property type="entry name" value="Prot-tyrosine_phosphatase-like"/>
</dbReference>
<dbReference type="Proteomes" id="UP000501179">
    <property type="component" value="Chromosome"/>
</dbReference>
<name>A0A6G9H866_9ACTN</name>
<dbReference type="Pfam" id="PF22784">
    <property type="entry name" value="PTP-SAK"/>
    <property type="match status" value="1"/>
</dbReference>